<proteinExistence type="predicted"/>
<evidence type="ECO:0000313" key="2">
    <source>
        <dbReference type="EMBL" id="MFC5752158.1"/>
    </source>
</evidence>
<evidence type="ECO:0000259" key="1">
    <source>
        <dbReference type="Pfam" id="PF21806"/>
    </source>
</evidence>
<dbReference type="EMBL" id="JBHSON010000082">
    <property type="protein sequence ID" value="MFC5752158.1"/>
    <property type="molecule type" value="Genomic_DNA"/>
</dbReference>
<dbReference type="RefSeq" id="WP_378288121.1">
    <property type="nucleotide sequence ID" value="NZ_JBHSON010000082.1"/>
</dbReference>
<reference evidence="3" key="1">
    <citation type="journal article" date="2019" name="Int. J. Syst. Evol. Microbiol.">
        <title>The Global Catalogue of Microorganisms (GCM) 10K type strain sequencing project: providing services to taxonomists for standard genome sequencing and annotation.</title>
        <authorList>
            <consortium name="The Broad Institute Genomics Platform"/>
            <consortium name="The Broad Institute Genome Sequencing Center for Infectious Disease"/>
            <person name="Wu L."/>
            <person name="Ma J."/>
        </authorList>
    </citation>
    <scope>NUCLEOTIDE SEQUENCE [LARGE SCALE GENOMIC DNA]</scope>
    <source>
        <strain evidence="3">KCTC 42087</strain>
    </source>
</reference>
<sequence>MRFGQSHVRPPCSAHWAGMKLGGQLTANPIQEVRVSLAFVGMDPDSPDLKCPAVYVHPDSGDFYFQGKTVTDPVTLAEVAKHSPLGADETVVRLPARMASIIAEAAAGTYEAGRIGHGPVDLMDLFAGVRHSAVHLEMRDTYDTEHPGFQDWLAGGSGRYDRSAWLDIVTSAVGRGAKIRRARVVSEPVTDYIRWEHMLTDENQAAGEEVRWLPRRRAFDLMLPGADFWMFDGRVVAFNFCAGDGTDTEDEVFTNDPDVVTRCIAAFEQVWERATPHKDYQPS</sequence>
<keyword evidence="3" id="KW-1185">Reference proteome</keyword>
<dbReference type="InterPro" id="IPR049244">
    <property type="entry name" value="DUF6879"/>
</dbReference>
<gene>
    <name evidence="2" type="ORF">ACFPZN_41665</name>
</gene>
<feature type="domain" description="DUF6879" evidence="1">
    <location>
        <begin position="122"/>
        <end position="281"/>
    </location>
</feature>
<dbReference type="Proteomes" id="UP001596074">
    <property type="component" value="Unassembled WGS sequence"/>
</dbReference>
<accession>A0ABW1ABJ7</accession>
<organism evidence="2 3">
    <name type="scientific">Actinomadura rugatobispora</name>
    <dbReference type="NCBI Taxonomy" id="1994"/>
    <lineage>
        <taxon>Bacteria</taxon>
        <taxon>Bacillati</taxon>
        <taxon>Actinomycetota</taxon>
        <taxon>Actinomycetes</taxon>
        <taxon>Streptosporangiales</taxon>
        <taxon>Thermomonosporaceae</taxon>
        <taxon>Actinomadura</taxon>
    </lineage>
</organism>
<evidence type="ECO:0000313" key="3">
    <source>
        <dbReference type="Proteomes" id="UP001596074"/>
    </source>
</evidence>
<protein>
    <submittedName>
        <fullName evidence="2">DUF6879 family protein</fullName>
    </submittedName>
</protein>
<name>A0ABW1ABJ7_9ACTN</name>
<comment type="caution">
    <text evidence="2">The sequence shown here is derived from an EMBL/GenBank/DDBJ whole genome shotgun (WGS) entry which is preliminary data.</text>
</comment>
<dbReference type="Pfam" id="PF21806">
    <property type="entry name" value="DUF6879"/>
    <property type="match status" value="1"/>
</dbReference>